<dbReference type="InterPro" id="IPR011760">
    <property type="entry name" value="PsdUridine_synth_TruD_insert"/>
</dbReference>
<dbReference type="PANTHER" id="PTHR47811">
    <property type="entry name" value="TRNA PSEUDOURIDINE SYNTHASE D"/>
    <property type="match status" value="1"/>
</dbReference>
<evidence type="ECO:0000256" key="3">
    <source>
        <dbReference type="ARBA" id="ARBA00023235"/>
    </source>
</evidence>
<evidence type="ECO:0000256" key="4">
    <source>
        <dbReference type="HAMAP-Rule" id="MF_01082"/>
    </source>
</evidence>
<dbReference type="Proteomes" id="UP000256379">
    <property type="component" value="Unassembled WGS sequence"/>
</dbReference>
<proteinExistence type="inferred from homology"/>
<feature type="active site" description="Nucleophile" evidence="4">
    <location>
        <position position="75"/>
    </location>
</feature>
<organism evidence="6 7">
    <name type="scientific">Helicobacter didelphidarum</name>
    <dbReference type="NCBI Taxonomy" id="2040648"/>
    <lineage>
        <taxon>Bacteria</taxon>
        <taxon>Pseudomonadati</taxon>
        <taxon>Campylobacterota</taxon>
        <taxon>Epsilonproteobacteria</taxon>
        <taxon>Campylobacterales</taxon>
        <taxon>Helicobacteraceae</taxon>
        <taxon>Helicobacter</taxon>
    </lineage>
</organism>
<dbReference type="InterPro" id="IPR050170">
    <property type="entry name" value="TruD_pseudoU_synthase"/>
</dbReference>
<dbReference type="PANTHER" id="PTHR47811:SF1">
    <property type="entry name" value="TRNA PSEUDOURIDINE SYNTHASE D"/>
    <property type="match status" value="1"/>
</dbReference>
<protein>
    <recommendedName>
        <fullName evidence="4">tRNA pseudouridine synthase D</fullName>
        <ecNumber evidence="4">5.4.99.27</ecNumber>
    </recommendedName>
    <alternativeName>
        <fullName evidence="4">tRNA pseudouridine(13) synthase</fullName>
    </alternativeName>
    <alternativeName>
        <fullName evidence="4">tRNA pseudouridylate synthase D</fullName>
    </alternativeName>
    <alternativeName>
        <fullName evidence="4">tRNA-uridine isomerase D</fullName>
    </alternativeName>
</protein>
<gene>
    <name evidence="4" type="primary">truD</name>
    <name evidence="6" type="ORF">CQA53_07735</name>
</gene>
<dbReference type="InterPro" id="IPR001656">
    <property type="entry name" value="PsdUridine_synth_TruD"/>
</dbReference>
<dbReference type="GO" id="GO:0003723">
    <property type="term" value="F:RNA binding"/>
    <property type="evidence" value="ECO:0007669"/>
    <property type="project" value="InterPro"/>
</dbReference>
<reference evidence="6 7" key="1">
    <citation type="submission" date="2018-04" db="EMBL/GenBank/DDBJ databases">
        <title>Novel Campyloabacter and Helicobacter Species and Strains.</title>
        <authorList>
            <person name="Mannion A.J."/>
            <person name="Shen Z."/>
            <person name="Fox J.G."/>
        </authorList>
    </citation>
    <scope>NUCLEOTIDE SEQUENCE [LARGE SCALE GENOMIC DNA]</scope>
    <source>
        <strain evidence="6 7">MIT 17-337</strain>
    </source>
</reference>
<evidence type="ECO:0000313" key="7">
    <source>
        <dbReference type="Proteomes" id="UP000256379"/>
    </source>
</evidence>
<dbReference type="GO" id="GO:0031119">
    <property type="term" value="P:tRNA pseudouridine synthesis"/>
    <property type="evidence" value="ECO:0007669"/>
    <property type="project" value="UniProtKB-UniRule"/>
</dbReference>
<dbReference type="NCBIfam" id="NF002154">
    <property type="entry name" value="PRK00984.1-3"/>
    <property type="match status" value="1"/>
</dbReference>
<keyword evidence="3 4" id="KW-0413">Isomerase</keyword>
<dbReference type="PROSITE" id="PS50984">
    <property type="entry name" value="TRUD"/>
    <property type="match status" value="1"/>
</dbReference>
<comment type="caution">
    <text evidence="6">The sequence shown here is derived from an EMBL/GenBank/DDBJ whole genome shotgun (WGS) entry which is preliminary data.</text>
</comment>
<dbReference type="InterPro" id="IPR020119">
    <property type="entry name" value="PsdUridine_synth_TruD_CS"/>
</dbReference>
<evidence type="ECO:0000256" key="1">
    <source>
        <dbReference type="ARBA" id="ARBA00007953"/>
    </source>
</evidence>
<comment type="catalytic activity">
    <reaction evidence="4">
        <text>uridine(13) in tRNA = pseudouridine(13) in tRNA</text>
        <dbReference type="Rhea" id="RHEA:42540"/>
        <dbReference type="Rhea" id="RHEA-COMP:10105"/>
        <dbReference type="Rhea" id="RHEA-COMP:10106"/>
        <dbReference type="ChEBI" id="CHEBI:65314"/>
        <dbReference type="ChEBI" id="CHEBI:65315"/>
        <dbReference type="EC" id="5.4.99.27"/>
    </reaction>
</comment>
<dbReference type="GO" id="GO:0005829">
    <property type="term" value="C:cytosol"/>
    <property type="evidence" value="ECO:0007669"/>
    <property type="project" value="TreeGrafter"/>
</dbReference>
<keyword evidence="7" id="KW-1185">Reference proteome</keyword>
<dbReference type="EMBL" id="NXLQ01000018">
    <property type="protein sequence ID" value="RDU64634.1"/>
    <property type="molecule type" value="Genomic_DNA"/>
</dbReference>
<keyword evidence="2 4" id="KW-0819">tRNA processing</keyword>
<dbReference type="AlphaFoldDB" id="A0A3D8IJ03"/>
<evidence type="ECO:0000313" key="6">
    <source>
        <dbReference type="EMBL" id="RDU64634.1"/>
    </source>
</evidence>
<dbReference type="InterPro" id="IPR042214">
    <property type="entry name" value="TruD_catalytic"/>
</dbReference>
<dbReference type="PROSITE" id="PS01268">
    <property type="entry name" value="UPF0024"/>
    <property type="match status" value="1"/>
</dbReference>
<feature type="domain" description="TRUD" evidence="5">
    <location>
        <begin position="150"/>
        <end position="332"/>
    </location>
</feature>
<dbReference type="HAMAP" id="MF_01082">
    <property type="entry name" value="TruD"/>
    <property type="match status" value="1"/>
</dbReference>
<dbReference type="GO" id="GO:0160150">
    <property type="term" value="F:tRNA pseudouridine(13) synthase activity"/>
    <property type="evidence" value="ECO:0007669"/>
    <property type="project" value="UniProtKB-EC"/>
</dbReference>
<evidence type="ECO:0000259" key="5">
    <source>
        <dbReference type="PROSITE" id="PS50984"/>
    </source>
</evidence>
<dbReference type="NCBIfam" id="TIGR00094">
    <property type="entry name" value="tRNA_TruD_broad"/>
    <property type="match status" value="1"/>
</dbReference>
<dbReference type="SUPFAM" id="SSF55120">
    <property type="entry name" value="Pseudouridine synthase"/>
    <property type="match status" value="1"/>
</dbReference>
<accession>A0A3D8IJ03</accession>
<dbReference type="EC" id="5.4.99.27" evidence="4"/>
<dbReference type="InterPro" id="IPR020103">
    <property type="entry name" value="PsdUridine_synth_cat_dom_sf"/>
</dbReference>
<evidence type="ECO:0000256" key="2">
    <source>
        <dbReference type="ARBA" id="ARBA00022694"/>
    </source>
</evidence>
<comment type="similarity">
    <text evidence="1 4">Belongs to the pseudouridine synthase TruD family.</text>
</comment>
<dbReference type="Pfam" id="PF01142">
    <property type="entry name" value="TruD"/>
    <property type="match status" value="2"/>
</dbReference>
<dbReference type="RefSeq" id="WP_115543433.1">
    <property type="nucleotide sequence ID" value="NZ_NXLQ01000018.1"/>
</dbReference>
<sequence>MNVSHLSHSPINFYFAKNSRNFVVEELPLYPFSGCGEHLILKIRKKDLTTSQMLNIISENLNIKRREIGYCGLKDKDGLTIQYISINKKLVKNLQNIEFENLKILDSTYHNNKLKLGHLRGNKFFVRVKKLDSANAKKIYNVCEILHKSGFPNYFGYQRFGKNGNNHLDGRALLNGEMKIRDKKISQFLISAYQSHLFNMWLKDRVEFSRIINNFSLVESREYLKLDKELLKKLKTQPQFLKLFNGDVMKHYPDGKMFYNDNVDDTIGRFNKALISPTGVLYGTKTILANDIALEYERKYFDTLLDKVNGDRRFAWVWCENLEFKYKEQVANGEFNFTLPKGSYATVFLEILSNNSINNFMKEKVLI</sequence>
<comment type="function">
    <text evidence="4">Responsible for synthesis of pseudouridine from uracil-13 in transfer RNAs.</text>
</comment>
<name>A0A3D8IJ03_9HELI</name>
<dbReference type="Gene3D" id="3.30.2350.20">
    <property type="entry name" value="TruD, catalytic domain"/>
    <property type="match status" value="1"/>
</dbReference>
<dbReference type="OrthoDB" id="1550679at2"/>